<keyword evidence="3" id="KW-0496">Mitochondrion</keyword>
<dbReference type="EMBL" id="JARBDR010000756">
    <property type="protein sequence ID" value="KAJ8307683.1"/>
    <property type="molecule type" value="Genomic_DNA"/>
</dbReference>
<evidence type="ECO:0000313" key="5">
    <source>
        <dbReference type="EMBL" id="KAJ8307683.1"/>
    </source>
</evidence>
<comment type="similarity">
    <text evidence="1 4">Belongs to the GrpE family.</text>
</comment>
<evidence type="ECO:0000313" key="6">
    <source>
        <dbReference type="Proteomes" id="UP001217089"/>
    </source>
</evidence>
<dbReference type="PANTHER" id="PTHR21237">
    <property type="entry name" value="GRPE PROTEIN"/>
    <property type="match status" value="1"/>
</dbReference>
<dbReference type="Proteomes" id="UP001217089">
    <property type="component" value="Unassembled WGS sequence"/>
</dbReference>
<organism evidence="5 6">
    <name type="scientific">Tegillarca granosa</name>
    <name type="common">Malaysian cockle</name>
    <name type="synonym">Anadara granosa</name>
    <dbReference type="NCBI Taxonomy" id="220873"/>
    <lineage>
        <taxon>Eukaryota</taxon>
        <taxon>Metazoa</taxon>
        <taxon>Spiralia</taxon>
        <taxon>Lophotrochozoa</taxon>
        <taxon>Mollusca</taxon>
        <taxon>Bivalvia</taxon>
        <taxon>Autobranchia</taxon>
        <taxon>Pteriomorphia</taxon>
        <taxon>Arcoida</taxon>
        <taxon>Arcoidea</taxon>
        <taxon>Arcidae</taxon>
        <taxon>Tegillarca</taxon>
    </lineage>
</organism>
<proteinExistence type="inferred from homology"/>
<keyword evidence="6" id="KW-1185">Reference proteome</keyword>
<dbReference type="Gene3D" id="2.30.22.10">
    <property type="entry name" value="Head domain of nucleotide exchange factor GrpE"/>
    <property type="match status" value="1"/>
</dbReference>
<dbReference type="Gene3D" id="3.90.20.20">
    <property type="match status" value="1"/>
</dbReference>
<comment type="function">
    <text evidence="3">Essential component of the PAM complex, a complex required for the translocation of transit peptide-containing proteins from the inner membrane into the mitochondrial matrix in an ATP-dependent manner.</text>
</comment>
<dbReference type="SUPFAM" id="SSF51064">
    <property type="entry name" value="Head domain of nucleotide exchange factor GrpE"/>
    <property type="match status" value="1"/>
</dbReference>
<dbReference type="InterPro" id="IPR000740">
    <property type="entry name" value="GrpE"/>
</dbReference>
<dbReference type="CDD" id="cd00446">
    <property type="entry name" value="GrpE"/>
    <property type="match status" value="1"/>
</dbReference>
<dbReference type="SUPFAM" id="SSF58014">
    <property type="entry name" value="Coiled-coil domain of nucleotide exchange factor GrpE"/>
    <property type="match status" value="1"/>
</dbReference>
<accession>A0ABQ9ER51</accession>
<dbReference type="Pfam" id="PF01025">
    <property type="entry name" value="GrpE"/>
    <property type="match status" value="1"/>
</dbReference>
<reference evidence="5 6" key="1">
    <citation type="submission" date="2022-12" db="EMBL/GenBank/DDBJ databases">
        <title>Chromosome-level genome of Tegillarca granosa.</title>
        <authorList>
            <person name="Kim J."/>
        </authorList>
    </citation>
    <scope>NUCLEOTIDE SEQUENCE [LARGE SCALE GENOMIC DNA]</scope>
    <source>
        <strain evidence="5">Teg-2019</strain>
        <tissue evidence="5">Adductor muscle</tissue>
    </source>
</reference>
<dbReference type="PRINTS" id="PR00773">
    <property type="entry name" value="GRPEPROTEIN"/>
</dbReference>
<dbReference type="InterPro" id="IPR013805">
    <property type="entry name" value="GrpE_CC"/>
</dbReference>
<dbReference type="InterPro" id="IPR009012">
    <property type="entry name" value="GrpE_head"/>
</dbReference>
<evidence type="ECO:0000256" key="2">
    <source>
        <dbReference type="ARBA" id="ARBA00023186"/>
    </source>
</evidence>
<dbReference type="PANTHER" id="PTHR21237:SF23">
    <property type="entry name" value="GRPE PROTEIN HOMOLOG, MITOCHONDRIAL"/>
    <property type="match status" value="1"/>
</dbReference>
<comment type="caution">
    <text evidence="5">The sequence shown here is derived from an EMBL/GenBank/DDBJ whole genome shotgun (WGS) entry which is preliminary data.</text>
</comment>
<comment type="subcellular location">
    <subcellularLocation>
        <location evidence="3">Mitochondrion matrix</location>
    </subcellularLocation>
</comment>
<evidence type="ECO:0000256" key="3">
    <source>
        <dbReference type="RuleBase" id="RU000640"/>
    </source>
</evidence>
<name>A0ABQ9ER51_TEGGR</name>
<evidence type="ECO:0000256" key="4">
    <source>
        <dbReference type="RuleBase" id="RU004478"/>
    </source>
</evidence>
<evidence type="ECO:0000256" key="1">
    <source>
        <dbReference type="ARBA" id="ARBA00009054"/>
    </source>
</evidence>
<sequence length="127" mass="14315">MRKQIEESKQFGIQGFCKDLLEVADVLNRATTSVPKEELSDKNPHLKNLFEGLTMTESQLHKVFEKHGVVKISPKEGDAFDPNYHEALFQVPTQDSESASKIARVEKIGYMLVDRTIRPALVGVFKA</sequence>
<dbReference type="PROSITE" id="PS01071">
    <property type="entry name" value="GRPE"/>
    <property type="match status" value="1"/>
</dbReference>
<protein>
    <recommendedName>
        <fullName evidence="3">GrpE protein homolog</fullName>
    </recommendedName>
</protein>
<gene>
    <name evidence="5" type="ORF">KUTeg_014764</name>
</gene>
<keyword evidence="2 3" id="KW-0143">Chaperone</keyword>